<name>A0A2J7PLR2_9NEOP</name>
<dbReference type="PROSITE" id="PS50011">
    <property type="entry name" value="PROTEIN_KINASE_DOM"/>
    <property type="match status" value="1"/>
</dbReference>
<dbReference type="PROSITE" id="PS00107">
    <property type="entry name" value="PROTEIN_KINASE_ATP"/>
    <property type="match status" value="1"/>
</dbReference>
<evidence type="ECO:0000256" key="7">
    <source>
        <dbReference type="ARBA" id="ARBA00022729"/>
    </source>
</evidence>
<evidence type="ECO:0000313" key="24">
    <source>
        <dbReference type="Proteomes" id="UP000235965"/>
    </source>
</evidence>
<evidence type="ECO:0000256" key="4">
    <source>
        <dbReference type="ARBA" id="ARBA00022553"/>
    </source>
</evidence>
<keyword evidence="8 20" id="KW-0547">Nucleotide-binding</keyword>
<protein>
    <recommendedName>
        <fullName evidence="2">non-specific serine/threonine protein kinase</fullName>
        <ecNumber evidence="2">2.7.11.1</ecNumber>
    </recommendedName>
    <alternativeName>
        <fullName evidence="19">PRKR-like endoplasmic reticulum kinase</fullName>
    </alternativeName>
</protein>
<evidence type="ECO:0000256" key="19">
    <source>
        <dbReference type="ARBA" id="ARBA00041500"/>
    </source>
</evidence>
<dbReference type="Gene3D" id="1.10.510.10">
    <property type="entry name" value="Transferase(Phosphotransferase) domain 1"/>
    <property type="match status" value="1"/>
</dbReference>
<dbReference type="STRING" id="105785.A0A2J7PLR2"/>
<comment type="similarity">
    <text evidence="18">Belongs to the protein kinase superfamily. Ser/Thr protein kinase family. GCN2 subfamily.</text>
</comment>
<sequence length="849" mass="95917">MDGCTNTTENLTPDDIIVIQRHTQTVRAIEARTGTERWNFSVGQHELSFVSDTVNNCHQKDATPSQLSDDFELKVIVPEGLVCSVSKSAGQIIWKHKFDAPVVAAWYLFQEQMYPVDLFSGAQWTPTYNEQMGPLTPSLYIGMHNRQLYIQESVTLSKMSMKLATSSQSHIPQITWTPVSATAIGMVEAVDSDSGTKSPELGKTELVTIAQSILYSSEYSNGNGYYLFSAPKLQCDIGETENATIQELEDEENIDDFKMESELFSLWFWWKEVLVISISTAVLVNLVVTQRFLRAIHLLPITSAEVMEQEIIVVEKPVPMFPEPGPLQAHRSHSDPDGQQSSEFTSRFLTDFHPVHCLGKGGFGVVFEAKNKIDDCHYAIKRIPLPNRQESRDRVMREVKALAKLEHRHIVRYFNAWLECPPPGWQEEQDKLVPNCDGFCSLGDATSIDLSQIRRSAVHTHLSQDVSAKEECSSVFLNMKSDDSESYSFSQQIHRYNPDRSDSFIVFETSCGPKSKVTVDDDSGKDCSHEDGLDVVKSNTEVGEGVLSCTNSETSSNCVSAWREEMGRRRTLSTTECHEAKKKIGHKRPLSLDISRGGGIVMASLKGSRLYLFIQMQLCRRESLREWLRDNVSNRSTCVVLPMFMQIVQAVEYVHLQGLIHRDLKPSNIFFSLDGQIKVGDFGLVTAMVENNGEQRTPSPEAGVMQYADEKHTARVGTQLYMSPEQAQSLPYNYKVDIYSLGVILFELLVPFGTDMERSCTLMDLRSNKFPAHFQQQFQQEFELLQLMLSHSPEKRPTTYGIRARPPLKQDTTVNMNDQWHFELPPLRRDSSKTSSLSSSSSVESWEQV</sequence>
<keyword evidence="17" id="KW-0834">Unfolded protein response</keyword>
<dbReference type="Proteomes" id="UP000235965">
    <property type="component" value="Unassembled WGS sequence"/>
</dbReference>
<evidence type="ECO:0000256" key="17">
    <source>
        <dbReference type="ARBA" id="ARBA00023230"/>
    </source>
</evidence>
<keyword evidence="12" id="KW-0810">Translation regulation</keyword>
<dbReference type="GO" id="GO:0005634">
    <property type="term" value="C:nucleus"/>
    <property type="evidence" value="ECO:0007669"/>
    <property type="project" value="TreeGrafter"/>
</dbReference>
<gene>
    <name evidence="23" type="ORF">B7P43_G05230</name>
</gene>
<accession>A0A2J7PLR2</accession>
<evidence type="ECO:0000256" key="18">
    <source>
        <dbReference type="ARBA" id="ARBA00037982"/>
    </source>
</evidence>
<keyword evidence="16" id="KW-0325">Glycoprotein</keyword>
<comment type="subcellular location">
    <subcellularLocation>
        <location evidence="1">Endoplasmic reticulum membrane</location>
        <topology evidence="1">Single-pass type I membrane protein</topology>
    </subcellularLocation>
</comment>
<dbReference type="PANTHER" id="PTHR11042:SF91">
    <property type="entry name" value="EUKARYOTIC TRANSLATION INITIATION FACTOR 2-ALPHA KINASE"/>
    <property type="match status" value="1"/>
</dbReference>
<feature type="compositionally biased region" description="Low complexity" evidence="21">
    <location>
        <begin position="833"/>
        <end position="849"/>
    </location>
</feature>
<feature type="binding site" evidence="20">
    <location>
        <position position="381"/>
    </location>
    <ligand>
        <name>ATP</name>
        <dbReference type="ChEBI" id="CHEBI:30616"/>
    </ligand>
</feature>
<dbReference type="InterPro" id="IPR017441">
    <property type="entry name" value="Protein_kinase_ATP_BS"/>
</dbReference>
<keyword evidence="10" id="KW-0256">Endoplasmic reticulum</keyword>
<evidence type="ECO:0000256" key="3">
    <source>
        <dbReference type="ARBA" id="ARBA00022527"/>
    </source>
</evidence>
<comment type="caution">
    <text evidence="23">The sequence shown here is derived from an EMBL/GenBank/DDBJ whole genome shotgun (WGS) entry which is preliminary data.</text>
</comment>
<feature type="domain" description="Protein kinase" evidence="22">
    <location>
        <begin position="352"/>
        <end position="808"/>
    </location>
</feature>
<keyword evidence="15" id="KW-0472">Membrane</keyword>
<feature type="region of interest" description="Disordered" evidence="21">
    <location>
        <begin position="825"/>
        <end position="849"/>
    </location>
</feature>
<evidence type="ECO:0000256" key="12">
    <source>
        <dbReference type="ARBA" id="ARBA00022845"/>
    </source>
</evidence>
<keyword evidence="5" id="KW-0808">Transferase</keyword>
<dbReference type="SMART" id="SM00220">
    <property type="entry name" value="S_TKc"/>
    <property type="match status" value="1"/>
</dbReference>
<dbReference type="GO" id="GO:0006986">
    <property type="term" value="P:response to unfolded protein"/>
    <property type="evidence" value="ECO:0007669"/>
    <property type="project" value="UniProtKB-KW"/>
</dbReference>
<dbReference type="GO" id="GO:0004694">
    <property type="term" value="F:eukaryotic translation initiation factor 2alpha kinase activity"/>
    <property type="evidence" value="ECO:0007669"/>
    <property type="project" value="TreeGrafter"/>
</dbReference>
<evidence type="ECO:0000256" key="15">
    <source>
        <dbReference type="ARBA" id="ARBA00023136"/>
    </source>
</evidence>
<evidence type="ECO:0000256" key="8">
    <source>
        <dbReference type="ARBA" id="ARBA00022741"/>
    </source>
</evidence>
<dbReference type="AlphaFoldDB" id="A0A2J7PLR2"/>
<keyword evidence="7" id="KW-0732">Signal</keyword>
<dbReference type="Pfam" id="PF00069">
    <property type="entry name" value="Pkinase"/>
    <property type="match status" value="2"/>
</dbReference>
<evidence type="ECO:0000256" key="14">
    <source>
        <dbReference type="ARBA" id="ARBA00023016"/>
    </source>
</evidence>
<keyword evidence="3" id="KW-0723">Serine/threonine-protein kinase</keyword>
<dbReference type="OrthoDB" id="341578at2759"/>
<keyword evidence="4" id="KW-0597">Phosphoprotein</keyword>
<evidence type="ECO:0000256" key="13">
    <source>
        <dbReference type="ARBA" id="ARBA00022989"/>
    </source>
</evidence>
<evidence type="ECO:0000256" key="10">
    <source>
        <dbReference type="ARBA" id="ARBA00022824"/>
    </source>
</evidence>
<dbReference type="InterPro" id="IPR000719">
    <property type="entry name" value="Prot_kinase_dom"/>
</dbReference>
<organism evidence="23 24">
    <name type="scientific">Cryptotermes secundus</name>
    <dbReference type="NCBI Taxonomy" id="105785"/>
    <lineage>
        <taxon>Eukaryota</taxon>
        <taxon>Metazoa</taxon>
        <taxon>Ecdysozoa</taxon>
        <taxon>Arthropoda</taxon>
        <taxon>Hexapoda</taxon>
        <taxon>Insecta</taxon>
        <taxon>Pterygota</taxon>
        <taxon>Neoptera</taxon>
        <taxon>Polyneoptera</taxon>
        <taxon>Dictyoptera</taxon>
        <taxon>Blattodea</taxon>
        <taxon>Blattoidea</taxon>
        <taxon>Termitoidae</taxon>
        <taxon>Kalotermitidae</taxon>
        <taxon>Cryptotermitinae</taxon>
        <taxon>Cryptotermes</taxon>
    </lineage>
</organism>
<evidence type="ECO:0000256" key="16">
    <source>
        <dbReference type="ARBA" id="ARBA00023180"/>
    </source>
</evidence>
<dbReference type="InterPro" id="IPR050339">
    <property type="entry name" value="CC_SR_Kinase"/>
</dbReference>
<evidence type="ECO:0000256" key="20">
    <source>
        <dbReference type="PROSITE-ProRule" id="PRU10141"/>
    </source>
</evidence>
<evidence type="ECO:0000256" key="6">
    <source>
        <dbReference type="ARBA" id="ARBA00022692"/>
    </source>
</evidence>
<evidence type="ECO:0000256" key="2">
    <source>
        <dbReference type="ARBA" id="ARBA00012513"/>
    </source>
</evidence>
<evidence type="ECO:0000313" key="23">
    <source>
        <dbReference type="EMBL" id="PNF17275.1"/>
    </source>
</evidence>
<dbReference type="GO" id="GO:0005789">
    <property type="term" value="C:endoplasmic reticulum membrane"/>
    <property type="evidence" value="ECO:0007669"/>
    <property type="project" value="UniProtKB-SubCell"/>
</dbReference>
<dbReference type="PROSITE" id="PS00108">
    <property type="entry name" value="PROTEIN_KINASE_ST"/>
    <property type="match status" value="1"/>
</dbReference>
<dbReference type="GO" id="GO:0005524">
    <property type="term" value="F:ATP binding"/>
    <property type="evidence" value="ECO:0007669"/>
    <property type="project" value="UniProtKB-UniRule"/>
</dbReference>
<dbReference type="InterPro" id="IPR008271">
    <property type="entry name" value="Ser/Thr_kinase_AS"/>
</dbReference>
<keyword evidence="14" id="KW-0346">Stress response</keyword>
<evidence type="ECO:0000256" key="1">
    <source>
        <dbReference type="ARBA" id="ARBA00004115"/>
    </source>
</evidence>
<keyword evidence="9" id="KW-0418">Kinase</keyword>
<dbReference type="FunCoup" id="A0A2J7PLR2">
    <property type="interactions" value="955"/>
</dbReference>
<dbReference type="FunFam" id="3.30.200.20:FF:000193">
    <property type="entry name" value="Eukaryotic translation initiation factor 2-alpha kinase 3"/>
    <property type="match status" value="1"/>
</dbReference>
<dbReference type="Gene3D" id="3.30.200.20">
    <property type="entry name" value="Phosphorylase Kinase, domain 1"/>
    <property type="match status" value="1"/>
</dbReference>
<reference evidence="23 24" key="1">
    <citation type="submission" date="2017-12" db="EMBL/GenBank/DDBJ databases">
        <title>Hemimetabolous genomes reveal molecular basis of termite eusociality.</title>
        <authorList>
            <person name="Harrison M.C."/>
            <person name="Jongepier E."/>
            <person name="Robertson H.M."/>
            <person name="Arning N."/>
            <person name="Bitard-Feildel T."/>
            <person name="Chao H."/>
            <person name="Childers C.P."/>
            <person name="Dinh H."/>
            <person name="Doddapaneni H."/>
            <person name="Dugan S."/>
            <person name="Gowin J."/>
            <person name="Greiner C."/>
            <person name="Han Y."/>
            <person name="Hu H."/>
            <person name="Hughes D.S.T."/>
            <person name="Huylmans A.-K."/>
            <person name="Kemena C."/>
            <person name="Kremer L.P.M."/>
            <person name="Lee S.L."/>
            <person name="Lopez-Ezquerra A."/>
            <person name="Mallet L."/>
            <person name="Monroy-Kuhn J.M."/>
            <person name="Moser A."/>
            <person name="Murali S.C."/>
            <person name="Muzny D.M."/>
            <person name="Otani S."/>
            <person name="Piulachs M.-D."/>
            <person name="Poelchau M."/>
            <person name="Qu J."/>
            <person name="Schaub F."/>
            <person name="Wada-Katsumata A."/>
            <person name="Worley K.C."/>
            <person name="Xie Q."/>
            <person name="Ylla G."/>
            <person name="Poulsen M."/>
            <person name="Gibbs R.A."/>
            <person name="Schal C."/>
            <person name="Richards S."/>
            <person name="Belles X."/>
            <person name="Korb J."/>
            <person name="Bornberg-Bauer E."/>
        </authorList>
    </citation>
    <scope>NUCLEOTIDE SEQUENCE [LARGE SCALE GENOMIC DNA]</scope>
    <source>
        <tissue evidence="23">Whole body</tissue>
    </source>
</reference>
<keyword evidence="6" id="KW-0812">Transmembrane</keyword>
<dbReference type="EC" id="2.7.11.1" evidence="2"/>
<evidence type="ECO:0000256" key="21">
    <source>
        <dbReference type="SAM" id="MobiDB-lite"/>
    </source>
</evidence>
<dbReference type="PANTHER" id="PTHR11042">
    <property type="entry name" value="EUKARYOTIC TRANSLATION INITIATION FACTOR 2-ALPHA KINASE EIF2-ALPHA KINASE -RELATED"/>
    <property type="match status" value="1"/>
</dbReference>
<keyword evidence="24" id="KW-1185">Reference proteome</keyword>
<evidence type="ECO:0000256" key="11">
    <source>
        <dbReference type="ARBA" id="ARBA00022840"/>
    </source>
</evidence>
<dbReference type="EMBL" id="NEVH01024424">
    <property type="protein sequence ID" value="PNF17275.1"/>
    <property type="molecule type" value="Genomic_DNA"/>
</dbReference>
<proteinExistence type="inferred from homology"/>
<dbReference type="FunFam" id="1.10.510.10:FF:000251">
    <property type="entry name" value="eukaryotic translation initiation factor 2-alpha kinase 3"/>
    <property type="match status" value="1"/>
</dbReference>
<dbReference type="InParanoid" id="A0A2J7PLR2"/>
<keyword evidence="11 20" id="KW-0067">ATP-binding</keyword>
<dbReference type="SUPFAM" id="SSF56112">
    <property type="entry name" value="Protein kinase-like (PK-like)"/>
    <property type="match status" value="1"/>
</dbReference>
<keyword evidence="13" id="KW-1133">Transmembrane helix</keyword>
<dbReference type="InterPro" id="IPR011009">
    <property type="entry name" value="Kinase-like_dom_sf"/>
</dbReference>
<evidence type="ECO:0000256" key="9">
    <source>
        <dbReference type="ARBA" id="ARBA00022777"/>
    </source>
</evidence>
<evidence type="ECO:0000259" key="22">
    <source>
        <dbReference type="PROSITE" id="PS50011"/>
    </source>
</evidence>
<evidence type="ECO:0000256" key="5">
    <source>
        <dbReference type="ARBA" id="ARBA00022679"/>
    </source>
</evidence>